<comment type="caution">
    <text evidence="2">The sequence shown here is derived from an EMBL/GenBank/DDBJ whole genome shotgun (WGS) entry which is preliminary data.</text>
</comment>
<dbReference type="Pfam" id="PF01402">
    <property type="entry name" value="RHH_1"/>
    <property type="match status" value="1"/>
</dbReference>
<dbReference type="RefSeq" id="WP_101174462.1">
    <property type="nucleotide sequence ID" value="NZ_PJAF01000060.1"/>
</dbReference>
<name>A0A2N0X4Q9_9CORY</name>
<dbReference type="GO" id="GO:0006355">
    <property type="term" value="P:regulation of DNA-templated transcription"/>
    <property type="evidence" value="ECO:0007669"/>
    <property type="project" value="InterPro"/>
</dbReference>
<dbReference type="AlphaFoldDB" id="A0A2N0X4Q9"/>
<dbReference type="Gene3D" id="1.10.1220.10">
    <property type="entry name" value="Met repressor-like"/>
    <property type="match status" value="1"/>
</dbReference>
<dbReference type="EMBL" id="PJAF01000060">
    <property type="protein sequence ID" value="PKF67675.1"/>
    <property type="molecule type" value="Genomic_DNA"/>
</dbReference>
<reference evidence="2 3" key="1">
    <citation type="submission" date="2017-12" db="EMBL/GenBank/DDBJ databases">
        <title>Corynebacterium mastitidis 16-1433 Genome.</title>
        <authorList>
            <person name="Gulvik C.A."/>
        </authorList>
    </citation>
    <scope>NUCLEOTIDE SEQUENCE [LARGE SCALE GENOMIC DNA]</scope>
    <source>
        <strain evidence="2 3">16-1433</strain>
    </source>
</reference>
<dbReference type="SUPFAM" id="SSF47598">
    <property type="entry name" value="Ribbon-helix-helix"/>
    <property type="match status" value="1"/>
</dbReference>
<dbReference type="Proteomes" id="UP000233249">
    <property type="component" value="Unassembled WGS sequence"/>
</dbReference>
<dbReference type="InterPro" id="IPR002145">
    <property type="entry name" value="CopG"/>
</dbReference>
<evidence type="ECO:0000259" key="1">
    <source>
        <dbReference type="Pfam" id="PF01402"/>
    </source>
</evidence>
<dbReference type="InterPro" id="IPR010985">
    <property type="entry name" value="Ribbon_hlx_hlx"/>
</dbReference>
<dbReference type="OrthoDB" id="3259063at2"/>
<organism evidence="2 3">
    <name type="scientific">Corynebacterium mastitidis</name>
    <dbReference type="NCBI Taxonomy" id="161890"/>
    <lineage>
        <taxon>Bacteria</taxon>
        <taxon>Bacillati</taxon>
        <taxon>Actinomycetota</taxon>
        <taxon>Actinomycetes</taxon>
        <taxon>Mycobacteriales</taxon>
        <taxon>Corynebacteriaceae</taxon>
        <taxon>Corynebacterium</taxon>
    </lineage>
</organism>
<evidence type="ECO:0000313" key="3">
    <source>
        <dbReference type="Proteomes" id="UP000233249"/>
    </source>
</evidence>
<dbReference type="InterPro" id="IPR013321">
    <property type="entry name" value="Arc_rbn_hlx_hlx"/>
</dbReference>
<evidence type="ECO:0000313" key="2">
    <source>
        <dbReference type="EMBL" id="PKF67675.1"/>
    </source>
</evidence>
<feature type="domain" description="Ribbon-helix-helix protein CopG" evidence="1">
    <location>
        <begin position="66"/>
        <end position="100"/>
    </location>
</feature>
<sequence>MKNVDYDALSMWAESEDAVVALEETLAAGSTTRGASAGEVAARVFASAGRPRLSRDNGKGVSPRRQVRLPDELNARLDAYAKAQGLSPSEVMREALQKYLPASAA</sequence>
<protein>
    <submittedName>
        <fullName evidence="2">CopG family transcriptional regulator</fullName>
    </submittedName>
</protein>
<proteinExistence type="predicted"/>
<gene>
    <name evidence="2" type="ORF">CXB45_11060</name>
</gene>
<accession>A0A2N0X4Q9</accession>